<feature type="transmembrane region" description="Helical" evidence="6">
    <location>
        <begin position="625"/>
        <end position="643"/>
    </location>
</feature>
<keyword evidence="8" id="KW-1185">Reference proteome</keyword>
<keyword evidence="4 6" id="KW-0472">Membrane</keyword>
<comment type="subcellular location">
    <subcellularLocation>
        <location evidence="1">Membrane</location>
        <topology evidence="1">Multi-pass membrane protein</topology>
    </subcellularLocation>
</comment>
<dbReference type="OrthoDB" id="262547at2759"/>
<dbReference type="EMBL" id="AZHD01000012">
    <property type="protein sequence ID" value="OAA58607.1"/>
    <property type="molecule type" value="Genomic_DNA"/>
</dbReference>
<feature type="transmembrane region" description="Helical" evidence="6">
    <location>
        <begin position="593"/>
        <end position="613"/>
    </location>
</feature>
<dbReference type="Pfam" id="PF02535">
    <property type="entry name" value="Zip"/>
    <property type="match status" value="1"/>
</dbReference>
<sequence>MAFISAIPNDTRGWIMCLISAIACVAGACIICVDVFIRLLPGKKNFNIQDSNAFLACSLSLSFGVMMFSSLYSMLPSSKRYLLDDGVVEPVAGLLMMGGFSLGFVGMQIVSRIIHRLMPSHVVDCDHSHDGDSSDKDGGGSSVEQQQQQRRRQHEGQQSQPSYAGSHHGFFHSHAHPRDLPRISPRESFARQRPASQAGVGATESTPLLSSAVPLAPRRQLSTNSDDLTAAAGRGDARAPPLPLLPRHDGADVPNTVRGKRSLTLLRRPSMVEVRNRVLCFVKDTKANCDESGPCYGYTDPCGQECKRTVVLHTPALVRGGSSTSRPPTAPAAETLVATTTTTTGNPTSDVPLTEGEGVDLAGVNSNSVSHDPADHVEMQEGDPEAFIPASSASGEASSSTNVSNDGAKNTFATAPHDGGDGVRDGLHQQHGSGHDQAHDHADVWSTSSNADDDLEAGGVPQQHQQQHHHHVPTNAFLSIGLQTVLAIGLHKFPEGFITFATNHANPALGFNVFAALFVHNIAEGFAMALPLYMAFGSRLRAILSAVALGGLSQPLGAGAAVLWLRHLGQSNGGGGGGGGGADDPNDAGNGTAYGVLFAVTAGIMTAVALQLFVESLTLHHNRQLTTAFAFAGMLVLGLSNSLGTH</sequence>
<evidence type="ECO:0000256" key="1">
    <source>
        <dbReference type="ARBA" id="ARBA00004141"/>
    </source>
</evidence>
<evidence type="ECO:0000256" key="2">
    <source>
        <dbReference type="ARBA" id="ARBA00022692"/>
    </source>
</evidence>
<evidence type="ECO:0000313" key="8">
    <source>
        <dbReference type="Proteomes" id="UP000076874"/>
    </source>
</evidence>
<feature type="compositionally biased region" description="Basic and acidic residues" evidence="5">
    <location>
        <begin position="418"/>
        <end position="443"/>
    </location>
</feature>
<dbReference type="STRING" id="1081102.A0A167RHP2"/>
<dbReference type="Proteomes" id="UP000076874">
    <property type="component" value="Unassembled WGS sequence"/>
</dbReference>
<evidence type="ECO:0000256" key="4">
    <source>
        <dbReference type="ARBA" id="ARBA00023136"/>
    </source>
</evidence>
<evidence type="ECO:0000256" key="5">
    <source>
        <dbReference type="SAM" id="MobiDB-lite"/>
    </source>
</evidence>
<evidence type="ECO:0000256" key="3">
    <source>
        <dbReference type="ARBA" id="ARBA00022989"/>
    </source>
</evidence>
<feature type="compositionally biased region" description="Basic and acidic residues" evidence="5">
    <location>
        <begin position="125"/>
        <end position="138"/>
    </location>
</feature>
<feature type="compositionally biased region" description="Basic and acidic residues" evidence="5">
    <location>
        <begin position="176"/>
        <end position="190"/>
    </location>
</feature>
<feature type="compositionally biased region" description="Low complexity" evidence="5">
    <location>
        <begin position="156"/>
        <end position="168"/>
    </location>
</feature>
<feature type="transmembrane region" description="Helical" evidence="6">
    <location>
        <begin position="13"/>
        <end position="40"/>
    </location>
</feature>
<accession>A0A167RHP2</accession>
<reference evidence="7 8" key="1">
    <citation type="journal article" date="2016" name="Genome Biol. Evol.">
        <title>Divergent and convergent evolution of fungal pathogenicity.</title>
        <authorList>
            <person name="Shang Y."/>
            <person name="Xiao G."/>
            <person name="Zheng P."/>
            <person name="Cen K."/>
            <person name="Zhan S."/>
            <person name="Wang C."/>
        </authorList>
    </citation>
    <scope>NUCLEOTIDE SEQUENCE [LARGE SCALE GENOMIC DNA]</scope>
    <source>
        <strain evidence="7 8">RCEF 264</strain>
    </source>
</reference>
<feature type="transmembrane region" description="Helical" evidence="6">
    <location>
        <begin position="52"/>
        <end position="71"/>
    </location>
</feature>
<feature type="transmembrane region" description="Helical" evidence="6">
    <location>
        <begin position="543"/>
        <end position="565"/>
    </location>
</feature>
<evidence type="ECO:0000313" key="7">
    <source>
        <dbReference type="EMBL" id="OAA58607.1"/>
    </source>
</evidence>
<gene>
    <name evidence="7" type="ORF">SPI_06680</name>
</gene>
<feature type="region of interest" description="Disordered" evidence="5">
    <location>
        <begin position="125"/>
        <end position="256"/>
    </location>
</feature>
<dbReference type="PANTHER" id="PTHR11040:SF210">
    <property type="entry name" value="ZINC-REGULATED TRANSPORTER 3"/>
    <property type="match status" value="1"/>
</dbReference>
<name>A0A167RHP2_9HYPO</name>
<keyword evidence="3 6" id="KW-1133">Transmembrane helix</keyword>
<feature type="compositionally biased region" description="Low complexity" evidence="5">
    <location>
        <begin position="338"/>
        <end position="348"/>
    </location>
</feature>
<proteinExistence type="predicted"/>
<organism evidence="7 8">
    <name type="scientific">Niveomyces insectorum RCEF 264</name>
    <dbReference type="NCBI Taxonomy" id="1081102"/>
    <lineage>
        <taxon>Eukaryota</taxon>
        <taxon>Fungi</taxon>
        <taxon>Dikarya</taxon>
        <taxon>Ascomycota</taxon>
        <taxon>Pezizomycotina</taxon>
        <taxon>Sordariomycetes</taxon>
        <taxon>Hypocreomycetidae</taxon>
        <taxon>Hypocreales</taxon>
        <taxon>Cordycipitaceae</taxon>
        <taxon>Niveomyces</taxon>
    </lineage>
</organism>
<dbReference type="InterPro" id="IPR003689">
    <property type="entry name" value="ZIP"/>
</dbReference>
<protein>
    <submittedName>
        <fullName evidence="7">Zip metal ion transporter</fullName>
    </submittedName>
</protein>
<comment type="caution">
    <text evidence="7">The sequence shown here is derived from an EMBL/GenBank/DDBJ whole genome shotgun (WGS) entry which is preliminary data.</text>
</comment>
<feature type="compositionally biased region" description="Low complexity" evidence="5">
    <location>
        <begin position="390"/>
        <end position="400"/>
    </location>
</feature>
<feature type="transmembrane region" description="Helical" evidence="6">
    <location>
        <begin position="513"/>
        <end position="536"/>
    </location>
</feature>
<dbReference type="GO" id="GO:0005385">
    <property type="term" value="F:zinc ion transmembrane transporter activity"/>
    <property type="evidence" value="ECO:0007669"/>
    <property type="project" value="TreeGrafter"/>
</dbReference>
<feature type="region of interest" description="Disordered" evidence="5">
    <location>
        <begin position="338"/>
        <end position="470"/>
    </location>
</feature>
<evidence type="ECO:0000256" key="6">
    <source>
        <dbReference type="SAM" id="Phobius"/>
    </source>
</evidence>
<feature type="compositionally biased region" description="Polar residues" evidence="5">
    <location>
        <begin position="401"/>
        <end position="413"/>
    </location>
</feature>
<dbReference type="AlphaFoldDB" id="A0A167RHP2"/>
<feature type="transmembrane region" description="Helical" evidence="6">
    <location>
        <begin position="91"/>
        <end position="110"/>
    </location>
</feature>
<keyword evidence="2 6" id="KW-0812">Transmembrane</keyword>
<dbReference type="PANTHER" id="PTHR11040">
    <property type="entry name" value="ZINC/IRON TRANSPORTER"/>
    <property type="match status" value="1"/>
</dbReference>
<dbReference type="GO" id="GO:0016020">
    <property type="term" value="C:membrane"/>
    <property type="evidence" value="ECO:0007669"/>
    <property type="project" value="UniProtKB-SubCell"/>
</dbReference>